<proteinExistence type="predicted"/>
<reference evidence="1 2" key="1">
    <citation type="submission" date="2022-03" db="EMBL/GenBank/DDBJ databases">
        <authorList>
            <person name="Macdonald S."/>
            <person name="Ahmed S."/>
            <person name="Newling K."/>
        </authorList>
    </citation>
    <scope>NUCLEOTIDE SEQUENCE [LARGE SCALE GENOMIC DNA]</scope>
</reference>
<dbReference type="Proteomes" id="UP001642260">
    <property type="component" value="Unassembled WGS sequence"/>
</dbReference>
<gene>
    <name evidence="1" type="ORF">ERUC_LOCUS20955</name>
</gene>
<sequence>ESSGGKSSWYAGKVNTRHGHLPMAMHLTKSLSLSSGLNLIQTRRREESDRKKETSN</sequence>
<keyword evidence="2" id="KW-1185">Reference proteome</keyword>
<dbReference type="EMBL" id="CAKOAT010204932">
    <property type="protein sequence ID" value="CAH8355200.1"/>
    <property type="molecule type" value="Genomic_DNA"/>
</dbReference>
<organism evidence="1 2">
    <name type="scientific">Eruca vesicaria subsp. sativa</name>
    <name type="common">Garden rocket</name>
    <name type="synonym">Eruca sativa</name>
    <dbReference type="NCBI Taxonomy" id="29727"/>
    <lineage>
        <taxon>Eukaryota</taxon>
        <taxon>Viridiplantae</taxon>
        <taxon>Streptophyta</taxon>
        <taxon>Embryophyta</taxon>
        <taxon>Tracheophyta</taxon>
        <taxon>Spermatophyta</taxon>
        <taxon>Magnoliopsida</taxon>
        <taxon>eudicotyledons</taxon>
        <taxon>Gunneridae</taxon>
        <taxon>Pentapetalae</taxon>
        <taxon>rosids</taxon>
        <taxon>malvids</taxon>
        <taxon>Brassicales</taxon>
        <taxon>Brassicaceae</taxon>
        <taxon>Brassiceae</taxon>
        <taxon>Eruca</taxon>
    </lineage>
</organism>
<feature type="non-terminal residue" evidence="1">
    <location>
        <position position="1"/>
    </location>
</feature>
<protein>
    <submittedName>
        <fullName evidence="1">Uncharacterized protein</fullName>
    </submittedName>
</protein>
<name>A0ABC8KE90_ERUVS</name>
<dbReference type="AlphaFoldDB" id="A0ABC8KE90"/>
<accession>A0ABC8KE90</accession>
<comment type="caution">
    <text evidence="1">The sequence shown here is derived from an EMBL/GenBank/DDBJ whole genome shotgun (WGS) entry which is preliminary data.</text>
</comment>
<evidence type="ECO:0000313" key="2">
    <source>
        <dbReference type="Proteomes" id="UP001642260"/>
    </source>
</evidence>
<evidence type="ECO:0000313" key="1">
    <source>
        <dbReference type="EMBL" id="CAH8355200.1"/>
    </source>
</evidence>